<feature type="transmembrane region" description="Helical" evidence="1">
    <location>
        <begin position="12"/>
        <end position="30"/>
    </location>
</feature>
<organism evidence="2 3">
    <name type="scientific">Halococcus saccharolyticus DSM 5350</name>
    <dbReference type="NCBI Taxonomy" id="1227455"/>
    <lineage>
        <taxon>Archaea</taxon>
        <taxon>Methanobacteriati</taxon>
        <taxon>Methanobacteriota</taxon>
        <taxon>Stenosarchaea group</taxon>
        <taxon>Halobacteria</taxon>
        <taxon>Halobacteriales</taxon>
        <taxon>Halococcaceae</taxon>
        <taxon>Halococcus</taxon>
    </lineage>
</organism>
<keyword evidence="3" id="KW-1185">Reference proteome</keyword>
<accession>M0MG05</accession>
<dbReference type="EMBL" id="AOMD01000025">
    <property type="protein sequence ID" value="EMA44293.1"/>
    <property type="molecule type" value="Genomic_DNA"/>
</dbReference>
<keyword evidence="1" id="KW-0472">Membrane</keyword>
<dbReference type="STRING" id="1227455.C449_12223"/>
<dbReference type="RefSeq" id="WP_006078307.1">
    <property type="nucleotide sequence ID" value="NZ_AOMD01000025.1"/>
</dbReference>
<keyword evidence="1" id="KW-1133">Transmembrane helix</keyword>
<dbReference type="AlphaFoldDB" id="M0MG05"/>
<evidence type="ECO:0000256" key="1">
    <source>
        <dbReference type="SAM" id="Phobius"/>
    </source>
</evidence>
<dbReference type="PATRIC" id="fig|1227455.4.peg.2508"/>
<evidence type="ECO:0000313" key="3">
    <source>
        <dbReference type="Proteomes" id="UP000011669"/>
    </source>
</evidence>
<dbReference type="OrthoDB" id="187492at2157"/>
<name>M0MG05_9EURY</name>
<dbReference type="InParanoid" id="M0MG05"/>
<proteinExistence type="predicted"/>
<gene>
    <name evidence="2" type="ORF">C449_12223</name>
</gene>
<sequence>MKLTNRHGTPVDPVPFLVVASFAFLVSFSYGPIYCMALGLSLQAGLVVSALAFSFGTGAAYHRLVRAARPELAGEIPADARLQRLFYAIVVTIALLALLSLPLLVP</sequence>
<feature type="transmembrane region" description="Helical" evidence="1">
    <location>
        <begin position="85"/>
        <end position="105"/>
    </location>
</feature>
<reference evidence="2 3" key="1">
    <citation type="journal article" date="2014" name="PLoS Genet.">
        <title>Phylogenetically driven sequencing of extremely halophilic archaea reveals strategies for static and dynamic osmo-response.</title>
        <authorList>
            <person name="Becker E.A."/>
            <person name="Seitzer P.M."/>
            <person name="Tritt A."/>
            <person name="Larsen D."/>
            <person name="Krusor M."/>
            <person name="Yao A.I."/>
            <person name="Wu D."/>
            <person name="Madern D."/>
            <person name="Eisen J.A."/>
            <person name="Darling A.E."/>
            <person name="Facciotti M.T."/>
        </authorList>
    </citation>
    <scope>NUCLEOTIDE SEQUENCE [LARGE SCALE GENOMIC DNA]</scope>
    <source>
        <strain evidence="2 3">DSM 5350</strain>
    </source>
</reference>
<keyword evidence="1" id="KW-0812">Transmembrane</keyword>
<protein>
    <submittedName>
        <fullName evidence="2">Uncharacterized protein</fullName>
    </submittedName>
</protein>
<dbReference type="Proteomes" id="UP000011669">
    <property type="component" value="Unassembled WGS sequence"/>
</dbReference>
<comment type="caution">
    <text evidence="2">The sequence shown here is derived from an EMBL/GenBank/DDBJ whole genome shotgun (WGS) entry which is preliminary data.</text>
</comment>
<feature type="transmembrane region" description="Helical" evidence="1">
    <location>
        <begin position="42"/>
        <end position="64"/>
    </location>
</feature>
<evidence type="ECO:0000313" key="2">
    <source>
        <dbReference type="EMBL" id="EMA44293.1"/>
    </source>
</evidence>